<comment type="subcellular location">
    <subcellularLocation>
        <location evidence="2 16">Cytoplasm</location>
    </subcellularLocation>
</comment>
<dbReference type="InterPro" id="IPR003099">
    <property type="entry name" value="Prephen_DH"/>
</dbReference>
<evidence type="ECO:0000256" key="2">
    <source>
        <dbReference type="ARBA" id="ARBA00004496"/>
    </source>
</evidence>
<evidence type="ECO:0000256" key="4">
    <source>
        <dbReference type="ARBA" id="ARBA00005067"/>
    </source>
</evidence>
<evidence type="ECO:0000259" key="17">
    <source>
        <dbReference type="PROSITE" id="PS51168"/>
    </source>
</evidence>
<dbReference type="InterPro" id="IPR008244">
    <property type="entry name" value="Chor_mut/prephenate_DH_T"/>
</dbReference>
<evidence type="ECO:0000256" key="16">
    <source>
        <dbReference type="PIRNR" id="PIRNR001499"/>
    </source>
</evidence>
<dbReference type="InterPro" id="IPR036291">
    <property type="entry name" value="NAD(P)-bd_dom_sf"/>
</dbReference>
<keyword evidence="8 16" id="KW-0560">Oxidoreductase</keyword>
<comment type="similarity">
    <text evidence="14">In the C-terminal section; belongs to the prephenate/arogenate dehydrogenase family.</text>
</comment>
<dbReference type="SUPFAM" id="SSF51735">
    <property type="entry name" value="NAD(P)-binding Rossmann-fold domains"/>
    <property type="match status" value="1"/>
</dbReference>
<dbReference type="Pfam" id="PF02153">
    <property type="entry name" value="PDH_N"/>
    <property type="match status" value="1"/>
</dbReference>
<evidence type="ECO:0000313" key="20">
    <source>
        <dbReference type="Proteomes" id="UP000254465"/>
    </source>
</evidence>
<dbReference type="SUPFAM" id="SSF48179">
    <property type="entry name" value="6-phosphogluconate dehydrogenase C-terminal domain-like"/>
    <property type="match status" value="1"/>
</dbReference>
<dbReference type="Gene3D" id="1.20.59.10">
    <property type="entry name" value="Chorismate mutase"/>
    <property type="match status" value="1"/>
</dbReference>
<evidence type="ECO:0000256" key="13">
    <source>
        <dbReference type="ARBA" id="ARBA00049260"/>
    </source>
</evidence>
<dbReference type="NCBIfam" id="NF008400">
    <property type="entry name" value="PRK11199.1"/>
    <property type="match status" value="1"/>
</dbReference>
<accession>A0A377I7B9</accession>
<keyword evidence="7 16" id="KW-0028">Amino-acid biosynthesis</keyword>
<evidence type="ECO:0000256" key="10">
    <source>
        <dbReference type="ARBA" id="ARBA00023141"/>
    </source>
</evidence>
<gene>
    <name evidence="19" type="primary">tyrA</name>
    <name evidence="19" type="ORF">NCTC11296_01111</name>
</gene>
<dbReference type="Gene3D" id="3.40.50.720">
    <property type="entry name" value="NAD(P)-binding Rossmann-like Domain"/>
    <property type="match status" value="1"/>
</dbReference>
<dbReference type="GO" id="GO:0004106">
    <property type="term" value="F:chorismate mutase activity"/>
    <property type="evidence" value="ECO:0007669"/>
    <property type="project" value="UniProtKB-EC"/>
</dbReference>
<dbReference type="Pfam" id="PF20463">
    <property type="entry name" value="PDH_C"/>
    <property type="match status" value="1"/>
</dbReference>
<comment type="pathway">
    <text evidence="4 16">Amino-acid biosynthesis; L-tyrosine biosynthesis; (4-hydroxyphenyl)pyruvate from prephenate (NAD(+) route): step 1/1.</text>
</comment>
<dbReference type="InterPro" id="IPR036263">
    <property type="entry name" value="Chorismate_II_sf"/>
</dbReference>
<dbReference type="NCBIfam" id="TIGR01799">
    <property type="entry name" value="CM_T"/>
    <property type="match status" value="1"/>
</dbReference>
<dbReference type="Gene3D" id="1.10.3660.10">
    <property type="entry name" value="6-phosphogluconate dehydrogenase C-terminal like domain"/>
    <property type="match status" value="1"/>
</dbReference>
<dbReference type="FunFam" id="1.20.59.10:FF:000001">
    <property type="entry name" value="T-protein"/>
    <property type="match status" value="1"/>
</dbReference>
<dbReference type="InterPro" id="IPR036979">
    <property type="entry name" value="CM_dom_sf"/>
</dbReference>
<evidence type="ECO:0000256" key="6">
    <source>
        <dbReference type="ARBA" id="ARBA00022498"/>
    </source>
</evidence>
<evidence type="ECO:0000256" key="3">
    <source>
        <dbReference type="ARBA" id="ARBA00004817"/>
    </source>
</evidence>
<dbReference type="PIRSF" id="PIRSF001499">
    <property type="entry name" value="Chor_mut_pdh_Tpr"/>
    <property type="match status" value="1"/>
</dbReference>
<dbReference type="InterPro" id="IPR046825">
    <property type="entry name" value="PDH_C"/>
</dbReference>
<protein>
    <recommendedName>
        <fullName evidence="15 16">T-protein</fullName>
    </recommendedName>
</protein>
<evidence type="ECO:0000256" key="15">
    <source>
        <dbReference type="ARBA" id="ARBA00074179"/>
    </source>
</evidence>
<name>A0A377I7B9_AVIPA</name>
<evidence type="ECO:0000313" key="19">
    <source>
        <dbReference type="EMBL" id="STO71215.1"/>
    </source>
</evidence>
<evidence type="ECO:0000256" key="12">
    <source>
        <dbReference type="ARBA" id="ARBA00023268"/>
    </source>
</evidence>
<dbReference type="PROSITE" id="PS51168">
    <property type="entry name" value="CHORISMATE_MUT_2"/>
    <property type="match status" value="1"/>
</dbReference>
<evidence type="ECO:0000256" key="8">
    <source>
        <dbReference type="ARBA" id="ARBA00023002"/>
    </source>
</evidence>
<dbReference type="GO" id="GO:0006571">
    <property type="term" value="P:tyrosine biosynthetic process"/>
    <property type="evidence" value="ECO:0007669"/>
    <property type="project" value="UniProtKB-UniPathway"/>
</dbReference>
<dbReference type="PANTHER" id="PTHR21363">
    <property type="entry name" value="PREPHENATE DEHYDROGENASE"/>
    <property type="match status" value="1"/>
</dbReference>
<keyword evidence="9 16" id="KW-0520">NAD</keyword>
<dbReference type="FunFam" id="1.10.3660.10:FF:000001">
    <property type="entry name" value="T-protein"/>
    <property type="match status" value="1"/>
</dbReference>
<dbReference type="InterPro" id="IPR046826">
    <property type="entry name" value="PDH_N"/>
</dbReference>
<feature type="domain" description="Chorismate mutase" evidence="17">
    <location>
        <begin position="1"/>
        <end position="89"/>
    </location>
</feature>
<dbReference type="RefSeq" id="WP_017806550.1">
    <property type="nucleotide sequence ID" value="NZ_PQVK01000036.1"/>
</dbReference>
<proteinExistence type="inferred from homology"/>
<dbReference type="UniPathway" id="UPA00122">
    <property type="reaction ID" value="UER00961"/>
</dbReference>
<dbReference type="GO" id="GO:0070403">
    <property type="term" value="F:NAD+ binding"/>
    <property type="evidence" value="ECO:0007669"/>
    <property type="project" value="InterPro"/>
</dbReference>
<evidence type="ECO:0000256" key="14">
    <source>
        <dbReference type="ARBA" id="ARBA00061334"/>
    </source>
</evidence>
<dbReference type="PANTHER" id="PTHR21363:SF0">
    <property type="entry name" value="PREPHENATE DEHYDROGENASE [NADP(+)]"/>
    <property type="match status" value="1"/>
</dbReference>
<keyword evidence="12" id="KW-0511">Multifunctional enzyme</keyword>
<dbReference type="GO" id="GO:0004665">
    <property type="term" value="F:prephenate dehydrogenase (NADP+) activity"/>
    <property type="evidence" value="ECO:0007669"/>
    <property type="project" value="InterPro"/>
</dbReference>
<keyword evidence="5 16" id="KW-0963">Cytoplasm</keyword>
<evidence type="ECO:0000256" key="5">
    <source>
        <dbReference type="ARBA" id="ARBA00022490"/>
    </source>
</evidence>
<evidence type="ECO:0000256" key="7">
    <source>
        <dbReference type="ARBA" id="ARBA00022605"/>
    </source>
</evidence>
<dbReference type="InterPro" id="IPR002701">
    <property type="entry name" value="CM_II_prokaryot"/>
</dbReference>
<dbReference type="Pfam" id="PF01817">
    <property type="entry name" value="CM_2"/>
    <property type="match status" value="1"/>
</dbReference>
<dbReference type="InterPro" id="IPR050812">
    <property type="entry name" value="Preph/Arog_dehydrog"/>
</dbReference>
<dbReference type="GO" id="GO:0008977">
    <property type="term" value="F:prephenate dehydrogenase (NAD+) activity"/>
    <property type="evidence" value="ECO:0007669"/>
    <property type="project" value="UniProtKB-EC"/>
</dbReference>
<evidence type="ECO:0000259" key="18">
    <source>
        <dbReference type="PROSITE" id="PS51176"/>
    </source>
</evidence>
<comment type="pathway">
    <text evidence="3 16">Metabolic intermediate biosynthesis; prephenate biosynthesis; prephenate from chorismate: step 1/1.</text>
</comment>
<feature type="domain" description="Prephenate/arogenate dehydrogenase" evidence="18">
    <location>
        <begin position="98"/>
        <end position="361"/>
    </location>
</feature>
<dbReference type="GO" id="GO:0005737">
    <property type="term" value="C:cytoplasm"/>
    <property type="evidence" value="ECO:0007669"/>
    <property type="project" value="UniProtKB-SubCell"/>
</dbReference>
<evidence type="ECO:0000256" key="9">
    <source>
        <dbReference type="ARBA" id="ARBA00023027"/>
    </source>
</evidence>
<dbReference type="EMBL" id="UGHK01000002">
    <property type="protein sequence ID" value="STO71215.1"/>
    <property type="molecule type" value="Genomic_DNA"/>
</dbReference>
<keyword evidence="6 16" id="KW-0827">Tyrosine biosynthesis</keyword>
<keyword evidence="10 16" id="KW-0057">Aromatic amino acid biosynthesis</keyword>
<dbReference type="InterPro" id="IPR011277">
    <property type="entry name" value="CM_T"/>
</dbReference>
<dbReference type="UniPathway" id="UPA00120">
    <property type="reaction ID" value="UER00203"/>
</dbReference>
<sequence length="374" mass="42497">MDALNALRTEIDELDHELLHLFAKRLALVKKVGEIKHQQGLPIYVPEREAAMLQARRQEAENLGIPPDLIEDVLRRLMRESYSRENQFGFKTVDPHIKKIVIVGGNGKLGGLFGRYLQLSGYQVENLGRNDWERAEQILAGANVVIVSVPIVNTVETIERLAPYLNEEMLLTDLTSVKKAPLAKMLAVHKGAVVGLHPMFGPDIASMAKQVVVRCDGRFPERYQWLLDQISIWGAKIYQVDAGEHDQSMTYIQALRHFATFANGLHLSKQLVDLAKLLALSSPIYRLELAMIGRLFAQDGALYADIIMDKPENLAVIESLKQSYEESLKFFEQGDKQSFIQAFNQVRDWFGDYSEQFLKESRQLLQQANDNRHI</sequence>
<dbReference type="AlphaFoldDB" id="A0A377I7B9"/>
<dbReference type="SMART" id="SM00830">
    <property type="entry name" value="CM_2"/>
    <property type="match status" value="1"/>
</dbReference>
<evidence type="ECO:0000256" key="11">
    <source>
        <dbReference type="ARBA" id="ARBA00023235"/>
    </source>
</evidence>
<reference evidence="19 20" key="1">
    <citation type="submission" date="2018-06" db="EMBL/GenBank/DDBJ databases">
        <authorList>
            <consortium name="Pathogen Informatics"/>
            <person name="Doyle S."/>
        </authorList>
    </citation>
    <scope>NUCLEOTIDE SEQUENCE [LARGE SCALE GENOMIC DNA]</scope>
    <source>
        <strain evidence="19 20">NCTC11296</strain>
    </source>
</reference>
<keyword evidence="11 16" id="KW-0413">Isomerase</keyword>
<dbReference type="InterPro" id="IPR008927">
    <property type="entry name" value="6-PGluconate_DH-like_C_sf"/>
</dbReference>
<organism evidence="19 20">
    <name type="scientific">Avibacterium paragallinarum</name>
    <name type="common">Haemophilus gallinarum</name>
    <dbReference type="NCBI Taxonomy" id="728"/>
    <lineage>
        <taxon>Bacteria</taxon>
        <taxon>Pseudomonadati</taxon>
        <taxon>Pseudomonadota</taxon>
        <taxon>Gammaproteobacteria</taxon>
        <taxon>Pasteurellales</taxon>
        <taxon>Pasteurellaceae</taxon>
        <taxon>Avibacterium</taxon>
    </lineage>
</organism>
<comment type="catalytic activity">
    <reaction evidence="13">
        <text>prephenate + NAD(+) = 3-(4-hydroxyphenyl)pyruvate + CO2 + NADH</text>
        <dbReference type="Rhea" id="RHEA:13869"/>
        <dbReference type="ChEBI" id="CHEBI:16526"/>
        <dbReference type="ChEBI" id="CHEBI:29934"/>
        <dbReference type="ChEBI" id="CHEBI:36242"/>
        <dbReference type="ChEBI" id="CHEBI:57540"/>
        <dbReference type="ChEBI" id="CHEBI:57945"/>
        <dbReference type="EC" id="1.3.1.12"/>
    </reaction>
</comment>
<dbReference type="PROSITE" id="PS51176">
    <property type="entry name" value="PDH_ADH"/>
    <property type="match status" value="1"/>
</dbReference>
<dbReference type="SUPFAM" id="SSF48600">
    <property type="entry name" value="Chorismate mutase II"/>
    <property type="match status" value="1"/>
</dbReference>
<dbReference type="GO" id="GO:0046417">
    <property type="term" value="P:chorismate metabolic process"/>
    <property type="evidence" value="ECO:0007669"/>
    <property type="project" value="InterPro"/>
</dbReference>
<comment type="catalytic activity">
    <reaction evidence="1">
        <text>chorismate = prephenate</text>
        <dbReference type="Rhea" id="RHEA:13897"/>
        <dbReference type="ChEBI" id="CHEBI:29748"/>
        <dbReference type="ChEBI" id="CHEBI:29934"/>
        <dbReference type="EC" id="5.4.99.5"/>
    </reaction>
</comment>
<dbReference type="Proteomes" id="UP000254465">
    <property type="component" value="Unassembled WGS sequence"/>
</dbReference>
<evidence type="ECO:0000256" key="1">
    <source>
        <dbReference type="ARBA" id="ARBA00000824"/>
    </source>
</evidence>